<feature type="region of interest" description="Disordered" evidence="1">
    <location>
        <begin position="196"/>
        <end position="260"/>
    </location>
</feature>
<keyword evidence="3" id="KW-1185">Reference proteome</keyword>
<proteinExistence type="predicted"/>
<reference evidence="2 3" key="1">
    <citation type="submission" date="2024-02" db="EMBL/GenBank/DDBJ databases">
        <authorList>
            <person name="Chen Y."/>
            <person name="Shah S."/>
            <person name="Dougan E. K."/>
            <person name="Thang M."/>
            <person name="Chan C."/>
        </authorList>
    </citation>
    <scope>NUCLEOTIDE SEQUENCE [LARGE SCALE GENOMIC DNA]</scope>
</reference>
<dbReference type="EMBL" id="CAXAMN010014558">
    <property type="protein sequence ID" value="CAK9043756.1"/>
    <property type="molecule type" value="Genomic_DNA"/>
</dbReference>
<name>A0ABP0LWZ5_9DINO</name>
<comment type="caution">
    <text evidence="2">The sequence shown here is derived from an EMBL/GenBank/DDBJ whole genome shotgun (WGS) entry which is preliminary data.</text>
</comment>
<organism evidence="2 3">
    <name type="scientific">Durusdinium trenchii</name>
    <dbReference type="NCBI Taxonomy" id="1381693"/>
    <lineage>
        <taxon>Eukaryota</taxon>
        <taxon>Sar</taxon>
        <taxon>Alveolata</taxon>
        <taxon>Dinophyceae</taxon>
        <taxon>Suessiales</taxon>
        <taxon>Symbiodiniaceae</taxon>
        <taxon>Durusdinium</taxon>
    </lineage>
</organism>
<evidence type="ECO:0000313" key="3">
    <source>
        <dbReference type="Proteomes" id="UP001642484"/>
    </source>
</evidence>
<accession>A0ABP0LWZ5</accession>
<dbReference type="Proteomes" id="UP001642484">
    <property type="component" value="Unassembled WGS sequence"/>
</dbReference>
<protein>
    <submittedName>
        <fullName evidence="2">Uncharacterized protein</fullName>
    </submittedName>
</protein>
<sequence length="260" mass="28317">MAQGQTFPPVPLACTGVATEKEKVWYHKCPSRGKDCKPWPGNTKLTIPFGPDQKLRPRDDANWIIDEGGCCIWYDEPDLIKKVETRIGMPMKVMDPEDFSVPGVLESPLGEAGKKRIKKETVVKEPPSRRAQMRKKEEAAVVVYGAKKGDKTLAMSAKHTSALAPVVGELAALEKEIQQMFAQVMWGCRGPKIAGGISAPVREAPRSAPKPRVEETPKPTPAAEANQGPADMEVDGDTPAKRVATGWASGAGKPKRKARW</sequence>
<evidence type="ECO:0000313" key="2">
    <source>
        <dbReference type="EMBL" id="CAK9043756.1"/>
    </source>
</evidence>
<evidence type="ECO:0000256" key="1">
    <source>
        <dbReference type="SAM" id="MobiDB-lite"/>
    </source>
</evidence>
<gene>
    <name evidence="2" type="ORF">CCMP2556_LOCUS23133</name>
</gene>